<reference evidence="4 5" key="1">
    <citation type="journal article" date="2014" name="Science">
        <title>Plant genetics. Early allopolyploid evolution in the post-Neolithic Brassica napus oilseed genome.</title>
        <authorList>
            <person name="Chalhoub B."/>
            <person name="Denoeud F."/>
            <person name="Liu S."/>
            <person name="Parkin I.A."/>
            <person name="Tang H."/>
            <person name="Wang X."/>
            <person name="Chiquet J."/>
            <person name="Belcram H."/>
            <person name="Tong C."/>
            <person name="Samans B."/>
            <person name="Correa M."/>
            <person name="Da Silva C."/>
            <person name="Just J."/>
            <person name="Falentin C."/>
            <person name="Koh C.S."/>
            <person name="Le Clainche I."/>
            <person name="Bernard M."/>
            <person name="Bento P."/>
            <person name="Noel B."/>
            <person name="Labadie K."/>
            <person name="Alberti A."/>
            <person name="Charles M."/>
            <person name="Arnaud D."/>
            <person name="Guo H."/>
            <person name="Daviaud C."/>
            <person name="Alamery S."/>
            <person name="Jabbari K."/>
            <person name="Zhao M."/>
            <person name="Edger P.P."/>
            <person name="Chelaifa H."/>
            <person name="Tack D."/>
            <person name="Lassalle G."/>
            <person name="Mestiri I."/>
            <person name="Schnel N."/>
            <person name="Le Paslier M.C."/>
            <person name="Fan G."/>
            <person name="Renault V."/>
            <person name="Bayer P.E."/>
            <person name="Golicz A.A."/>
            <person name="Manoli S."/>
            <person name="Lee T.H."/>
            <person name="Thi V.H."/>
            <person name="Chalabi S."/>
            <person name="Hu Q."/>
            <person name="Fan C."/>
            <person name="Tollenaere R."/>
            <person name="Lu Y."/>
            <person name="Battail C."/>
            <person name="Shen J."/>
            <person name="Sidebottom C.H."/>
            <person name="Wang X."/>
            <person name="Canaguier A."/>
            <person name="Chauveau A."/>
            <person name="Berard A."/>
            <person name="Deniot G."/>
            <person name="Guan M."/>
            <person name="Liu Z."/>
            <person name="Sun F."/>
            <person name="Lim Y.P."/>
            <person name="Lyons E."/>
            <person name="Town C.D."/>
            <person name="Bancroft I."/>
            <person name="Wang X."/>
            <person name="Meng J."/>
            <person name="Ma J."/>
            <person name="Pires J.C."/>
            <person name="King G.J."/>
            <person name="Brunel D."/>
            <person name="Delourme R."/>
            <person name="Renard M."/>
            <person name="Aury J.M."/>
            <person name="Adams K.L."/>
            <person name="Batley J."/>
            <person name="Snowdon R.J."/>
            <person name="Tost J."/>
            <person name="Edwards D."/>
            <person name="Zhou Y."/>
            <person name="Hua W."/>
            <person name="Sharpe A.G."/>
            <person name="Paterson A.H."/>
            <person name="Guan C."/>
            <person name="Wincker P."/>
        </authorList>
    </citation>
    <scope>NUCLEOTIDE SEQUENCE [LARGE SCALE GENOMIC DNA]</scope>
    <source>
        <strain evidence="5">cv. Darmor-bzh</strain>
    </source>
</reference>
<dbReference type="PANTHER" id="PTHR31286">
    <property type="entry name" value="GLYCINE-RICH CELL WALL STRUCTURAL PROTEIN 1.8-LIKE"/>
    <property type="match status" value="1"/>
</dbReference>
<dbReference type="PANTHER" id="PTHR31286:SF55">
    <property type="entry name" value="DUF4283 DOMAIN-CONTAINING PROTEIN"/>
    <property type="match status" value="1"/>
</dbReference>
<dbReference type="EMBL" id="HG994370">
    <property type="protein sequence ID" value="CAF2062340.1"/>
    <property type="molecule type" value="Genomic_DNA"/>
</dbReference>
<organism evidence="4 5">
    <name type="scientific">Brassica napus</name>
    <name type="common">Rape</name>
    <dbReference type="NCBI Taxonomy" id="3708"/>
    <lineage>
        <taxon>Eukaryota</taxon>
        <taxon>Viridiplantae</taxon>
        <taxon>Streptophyta</taxon>
        <taxon>Embryophyta</taxon>
        <taxon>Tracheophyta</taxon>
        <taxon>Spermatophyta</taxon>
        <taxon>Magnoliopsida</taxon>
        <taxon>eudicotyledons</taxon>
        <taxon>Gunneridae</taxon>
        <taxon>Pentapetalae</taxon>
        <taxon>rosids</taxon>
        <taxon>malvids</taxon>
        <taxon>Brassicales</taxon>
        <taxon>Brassicaceae</taxon>
        <taxon>Brassiceae</taxon>
        <taxon>Brassica</taxon>
    </lineage>
</organism>
<evidence type="ECO:0000313" key="4">
    <source>
        <dbReference type="EMBL" id="CDY28852.1"/>
    </source>
</evidence>
<dbReference type="Pfam" id="PF14111">
    <property type="entry name" value="DUF4283"/>
    <property type="match status" value="1"/>
</dbReference>
<sequence length="430" mass="47577">MWSKHRRDISVSKMEGNAFLFRVPCPNARRRILSQCLWQVDGQTMFVAKWAPGVKPEKPALTIVPVWLDFTGVPLQFFNEDALKEIAGLVGHPLCLHPSTLNLTNIEVAKVYTVIDPRKPIPEAVNAQFESGEVVRIGVSSPWLPSLCSHCSKVGHTISKCLSAPPRCSICRSVKHSSDACPRQNPLIPKRNGKEPIRSQLPIVGVPAPGLQHQSTPRAADPKDKRKSKPTTQWVRTEGPRRNENEVFPSRDIPPRAVKQSTAKASDPNHSGKLIVELCASLFDSPKKLNVSSSKGGDLDSISESFSSDEDDPDEENDQYIKTRLQTIKDYLQRSHLDQPQDISSNDSSIINAYHHQASSLLSYPSSSSENCVDVSTTTTTTSMDHPRSKFSILLFNHENGALTQLANPSALSSFEQQPQIQCNQDYGTN</sequence>
<dbReference type="Proteomes" id="UP001295469">
    <property type="component" value="Chromosome C06"/>
</dbReference>
<dbReference type="GO" id="GO:0008270">
    <property type="term" value="F:zinc ion binding"/>
    <property type="evidence" value="ECO:0007669"/>
    <property type="project" value="InterPro"/>
</dbReference>
<dbReference type="InterPro" id="IPR040256">
    <property type="entry name" value="At4g02000-like"/>
</dbReference>
<reference evidence="3" key="3">
    <citation type="submission" date="2021-01" db="EMBL/GenBank/DDBJ databases">
        <authorList>
            <consortium name="Genoscope - CEA"/>
            <person name="William W."/>
        </authorList>
    </citation>
    <scope>NUCLEOTIDE SEQUENCE</scope>
</reference>
<dbReference type="AlphaFoldDB" id="A0A078GUS9"/>
<feature type="region of interest" description="Disordered" evidence="1">
    <location>
        <begin position="289"/>
        <end position="316"/>
    </location>
</feature>
<accession>A0A078GUS9</accession>
<keyword evidence="5" id="KW-1185">Reference proteome</keyword>
<dbReference type="PaxDb" id="3708-A0A078GUS9"/>
<dbReference type="EMBL" id="LK032227">
    <property type="protein sequence ID" value="CDY28852.1"/>
    <property type="molecule type" value="Genomic_DNA"/>
</dbReference>
<evidence type="ECO:0000313" key="5">
    <source>
        <dbReference type="Proteomes" id="UP000028999"/>
    </source>
</evidence>
<dbReference type="InterPro" id="IPR025558">
    <property type="entry name" value="DUF4283"/>
</dbReference>
<feature type="domain" description="DUF4283" evidence="2">
    <location>
        <begin position="2"/>
        <end position="57"/>
    </location>
</feature>
<reference evidence="4" key="2">
    <citation type="submission" date="2014-06" db="EMBL/GenBank/DDBJ databases">
        <authorList>
            <person name="Genoscope - CEA"/>
        </authorList>
    </citation>
    <scope>NUCLEOTIDE SEQUENCE</scope>
</reference>
<dbReference type="GO" id="GO:0003676">
    <property type="term" value="F:nucleic acid binding"/>
    <property type="evidence" value="ECO:0007669"/>
    <property type="project" value="InterPro"/>
</dbReference>
<dbReference type="SUPFAM" id="SSF57756">
    <property type="entry name" value="Retrovirus zinc finger-like domains"/>
    <property type="match status" value="1"/>
</dbReference>
<gene>
    <name evidence="4" type="primary">BnaC06g26400D</name>
    <name evidence="3" type="ORF">DARMORV10_C06P38300.1</name>
    <name evidence="4" type="ORF">GSBRNA2T00041525001</name>
</gene>
<dbReference type="OMA" id="PPSCHEN"/>
<dbReference type="Proteomes" id="UP000028999">
    <property type="component" value="Unassembled WGS sequence"/>
</dbReference>
<dbReference type="STRING" id="3708.A0A078GUS9"/>
<dbReference type="InterPro" id="IPR036875">
    <property type="entry name" value="Znf_CCHC_sf"/>
</dbReference>
<evidence type="ECO:0000259" key="2">
    <source>
        <dbReference type="Pfam" id="PF14111"/>
    </source>
</evidence>
<protein>
    <submittedName>
        <fullName evidence="3">(rape) hypothetical protein</fullName>
    </submittedName>
    <submittedName>
        <fullName evidence="4">BnaC06g26400D protein</fullName>
    </submittedName>
</protein>
<feature type="region of interest" description="Disordered" evidence="1">
    <location>
        <begin position="205"/>
        <end position="269"/>
    </location>
</feature>
<dbReference type="Gramene" id="CDY28852">
    <property type="protein sequence ID" value="CDY28852"/>
    <property type="gene ID" value="GSBRNA2T00041525001"/>
</dbReference>
<feature type="compositionally biased region" description="Acidic residues" evidence="1">
    <location>
        <begin position="307"/>
        <end position="316"/>
    </location>
</feature>
<dbReference type="Gene3D" id="4.10.60.10">
    <property type="entry name" value="Zinc finger, CCHC-type"/>
    <property type="match status" value="1"/>
</dbReference>
<name>A0A078GUS9_BRANA</name>
<proteinExistence type="predicted"/>
<evidence type="ECO:0000256" key="1">
    <source>
        <dbReference type="SAM" id="MobiDB-lite"/>
    </source>
</evidence>
<evidence type="ECO:0000313" key="3">
    <source>
        <dbReference type="EMBL" id="CAF2062340.1"/>
    </source>
</evidence>